<evidence type="ECO:0000313" key="6">
    <source>
        <dbReference type="Proteomes" id="UP000029986"/>
    </source>
</evidence>
<dbReference type="GO" id="GO:0003677">
    <property type="term" value="F:DNA binding"/>
    <property type="evidence" value="ECO:0007669"/>
    <property type="project" value="UniProtKB-KW"/>
</dbReference>
<proteinExistence type="predicted"/>
<name>A0A097R0N1_HAFAL</name>
<dbReference type="SUPFAM" id="SSF46785">
    <property type="entry name" value="Winged helix' DNA-binding domain"/>
    <property type="match status" value="1"/>
</dbReference>
<dbReference type="PANTHER" id="PTHR43537:SF5">
    <property type="entry name" value="UXU OPERON TRANSCRIPTIONAL REGULATOR"/>
    <property type="match status" value="1"/>
</dbReference>
<evidence type="ECO:0000313" key="5">
    <source>
        <dbReference type="EMBL" id="AIU72270.1"/>
    </source>
</evidence>
<keyword evidence="3" id="KW-0804">Transcription</keyword>
<dbReference type="PRINTS" id="PR00035">
    <property type="entry name" value="HTHGNTR"/>
</dbReference>
<keyword evidence="2" id="KW-0238">DNA-binding</keyword>
<dbReference type="Gene3D" id="1.10.10.10">
    <property type="entry name" value="Winged helix-like DNA-binding domain superfamily/Winged helix DNA-binding domain"/>
    <property type="match status" value="1"/>
</dbReference>
<sequence>MRLYQEVGNTLRELIAQGEYPIGERLPPERDIAEQFSVSRSVVREALIMLELEKLIDVRKGSGVYVVALPQSQRRAAVTDLDENTYGPFELLQARQLLESEIAAFAAVQATKADIMKMRKAIEQERQSLSSGTIDESADELFHCLLAQSTQNSVLASMVHDAWQARKHNPMWSGLHVHTSDFSYRWNWLDDHQKILHAVLRRDAKSAKQAMWQHLENVKTKLLEISDPEDPSFDGFLFESTPVLQSE</sequence>
<dbReference type="SMART" id="SM00345">
    <property type="entry name" value="HTH_GNTR"/>
    <property type="match status" value="1"/>
</dbReference>
<dbReference type="CDD" id="cd07377">
    <property type="entry name" value="WHTH_GntR"/>
    <property type="match status" value="1"/>
</dbReference>
<organism evidence="5 6">
    <name type="scientific">Hafnia alvei FB1</name>
    <dbReference type="NCBI Taxonomy" id="1453496"/>
    <lineage>
        <taxon>Bacteria</taxon>
        <taxon>Pseudomonadati</taxon>
        <taxon>Pseudomonadota</taxon>
        <taxon>Gammaproteobacteria</taxon>
        <taxon>Enterobacterales</taxon>
        <taxon>Hafniaceae</taxon>
        <taxon>Hafnia</taxon>
    </lineage>
</organism>
<dbReference type="InterPro" id="IPR036388">
    <property type="entry name" value="WH-like_DNA-bd_sf"/>
</dbReference>
<dbReference type="HOGENOM" id="CLU_017584_9_5_6"/>
<evidence type="ECO:0000259" key="4">
    <source>
        <dbReference type="PROSITE" id="PS50949"/>
    </source>
</evidence>
<evidence type="ECO:0000256" key="2">
    <source>
        <dbReference type="ARBA" id="ARBA00023125"/>
    </source>
</evidence>
<dbReference type="InterPro" id="IPR000524">
    <property type="entry name" value="Tscrpt_reg_HTH_GntR"/>
</dbReference>
<dbReference type="eggNOG" id="COG2186">
    <property type="taxonomic scope" value="Bacteria"/>
</dbReference>
<dbReference type="KEGG" id="hav:AT03_07650"/>
<accession>A0A097R0N1</accession>
<dbReference type="SMART" id="SM00895">
    <property type="entry name" value="FCD"/>
    <property type="match status" value="1"/>
</dbReference>
<dbReference type="InterPro" id="IPR036390">
    <property type="entry name" value="WH_DNA-bd_sf"/>
</dbReference>
<dbReference type="InterPro" id="IPR008920">
    <property type="entry name" value="TF_FadR/GntR_C"/>
</dbReference>
<dbReference type="GeneID" id="56891166"/>
<gene>
    <name evidence="5" type="ORF">AT03_07650</name>
</gene>
<evidence type="ECO:0000256" key="1">
    <source>
        <dbReference type="ARBA" id="ARBA00023015"/>
    </source>
</evidence>
<evidence type="ECO:0000256" key="3">
    <source>
        <dbReference type="ARBA" id="ARBA00023163"/>
    </source>
</evidence>
<protein>
    <submittedName>
        <fullName evidence="5">Transcriptional regulator</fullName>
    </submittedName>
</protein>
<dbReference type="OrthoDB" id="5450856at2"/>
<dbReference type="Pfam" id="PF07729">
    <property type="entry name" value="FCD"/>
    <property type="match status" value="1"/>
</dbReference>
<reference evidence="5 6" key="1">
    <citation type="journal article" date="2014" name="Gut Pathog.">
        <title>Gene clusters of Hafnia alvei strain FB1 important in survival and pathogenesis: a draft genome perspective.</title>
        <authorList>
            <person name="Tan J.Y."/>
            <person name="Yin W.F."/>
            <person name="Chan K.G."/>
        </authorList>
    </citation>
    <scope>NUCLEOTIDE SEQUENCE [LARGE SCALE GENOMIC DNA]</scope>
    <source>
        <strain evidence="5 6">FB1</strain>
    </source>
</reference>
<keyword evidence="1" id="KW-0805">Transcription regulation</keyword>
<dbReference type="PANTHER" id="PTHR43537">
    <property type="entry name" value="TRANSCRIPTIONAL REGULATOR, GNTR FAMILY"/>
    <property type="match status" value="1"/>
</dbReference>
<keyword evidence="6" id="KW-1185">Reference proteome</keyword>
<dbReference type="InterPro" id="IPR011711">
    <property type="entry name" value="GntR_C"/>
</dbReference>
<dbReference type="GO" id="GO:0003700">
    <property type="term" value="F:DNA-binding transcription factor activity"/>
    <property type="evidence" value="ECO:0007669"/>
    <property type="project" value="InterPro"/>
</dbReference>
<dbReference type="RefSeq" id="WP_025800845.1">
    <property type="nucleotide sequence ID" value="NZ_CP009706.1"/>
</dbReference>
<dbReference type="SUPFAM" id="SSF48008">
    <property type="entry name" value="GntR ligand-binding domain-like"/>
    <property type="match status" value="1"/>
</dbReference>
<dbReference type="PROSITE" id="PS50949">
    <property type="entry name" value="HTH_GNTR"/>
    <property type="match status" value="1"/>
</dbReference>
<dbReference type="PATRIC" id="fig|1453496.5.peg.1520"/>
<feature type="domain" description="HTH gntR-type" evidence="4">
    <location>
        <begin position="1"/>
        <end position="69"/>
    </location>
</feature>
<dbReference type="Pfam" id="PF00392">
    <property type="entry name" value="GntR"/>
    <property type="match status" value="1"/>
</dbReference>
<dbReference type="EMBL" id="CP009706">
    <property type="protein sequence ID" value="AIU72270.1"/>
    <property type="molecule type" value="Genomic_DNA"/>
</dbReference>
<dbReference type="Proteomes" id="UP000029986">
    <property type="component" value="Chromosome"/>
</dbReference>
<dbReference type="AlphaFoldDB" id="A0A097R0N1"/>
<dbReference type="Gene3D" id="1.20.120.530">
    <property type="entry name" value="GntR ligand-binding domain-like"/>
    <property type="match status" value="1"/>
</dbReference>